<dbReference type="Proteomes" id="UP000724672">
    <property type="component" value="Unassembled WGS sequence"/>
</dbReference>
<evidence type="ECO:0000313" key="2">
    <source>
        <dbReference type="Proteomes" id="UP000724672"/>
    </source>
</evidence>
<keyword evidence="2" id="KW-1185">Reference proteome</keyword>
<comment type="caution">
    <text evidence="1">The sequence shown here is derived from an EMBL/GenBank/DDBJ whole genome shotgun (WGS) entry which is preliminary data.</text>
</comment>
<dbReference type="EMBL" id="WSFT01000029">
    <property type="protein sequence ID" value="MBS4538198.1"/>
    <property type="molecule type" value="Genomic_DNA"/>
</dbReference>
<evidence type="ECO:0000313" key="1">
    <source>
        <dbReference type="EMBL" id="MBS4538198.1"/>
    </source>
</evidence>
<gene>
    <name evidence="1" type="ORF">GOQ27_06970</name>
</gene>
<dbReference type="AlphaFoldDB" id="A0A942UTB8"/>
<name>A0A942UTB8_9FIRM</name>
<protein>
    <submittedName>
        <fullName evidence="1">Uncharacterized protein</fullName>
    </submittedName>
</protein>
<proteinExistence type="predicted"/>
<sequence length="50" mass="5960">MVGRQCNQCCFYKKKIFRFLFKGWNKGKCTRIGIKGKKGVCWMEKCEGEY</sequence>
<reference evidence="1" key="1">
    <citation type="submission" date="2019-12" db="EMBL/GenBank/DDBJ databases">
        <title>Clostridiaceae gen. nov. sp. nov., isolated from sediment in Xinjiang, China.</title>
        <authorList>
            <person name="Zhang R."/>
        </authorList>
    </citation>
    <scope>NUCLEOTIDE SEQUENCE</scope>
    <source>
        <strain evidence="1">D2Q-11</strain>
    </source>
</reference>
<accession>A0A942UTB8</accession>
<dbReference type="RefSeq" id="WP_203366126.1">
    <property type="nucleotide sequence ID" value="NZ_WSFT01000029.1"/>
</dbReference>
<organism evidence="1 2">
    <name type="scientific">Anaeromonas frigoriresistens</name>
    <dbReference type="NCBI Taxonomy" id="2683708"/>
    <lineage>
        <taxon>Bacteria</taxon>
        <taxon>Bacillati</taxon>
        <taxon>Bacillota</taxon>
        <taxon>Tissierellia</taxon>
        <taxon>Tissierellales</taxon>
        <taxon>Thermohalobacteraceae</taxon>
        <taxon>Anaeromonas</taxon>
    </lineage>
</organism>